<evidence type="ECO:0000313" key="3">
    <source>
        <dbReference type="Proteomes" id="UP000075391"/>
    </source>
</evidence>
<gene>
    <name evidence="2" type="ORF">AZI85_15165</name>
</gene>
<dbReference type="InterPro" id="IPR049945">
    <property type="entry name" value="AAA_22"/>
</dbReference>
<dbReference type="PANTHER" id="PTHR42957">
    <property type="entry name" value="HELICASE MJ1565-RELATED"/>
    <property type="match status" value="1"/>
</dbReference>
<sequence>MFKVTDFTLAMGIKGSGKTYLSRKVQSFFPKVVVIDTMNEYHDGLVFSDFDSFCETLLEFKKNRKKVFRLIFKFSPETKNKAVIFDNLLRILFKCGNLCIVIEEIHMYSSPHKLPQWLENCVLIGRHQNLSMVFTSQRPGEINKTILSQCQHVFCGRAFEKNDIDYQKSFLGVFANNLKTMKKRMFIYFSPDRETLLLMDNDLKTGLELKEDTSDP</sequence>
<comment type="caution">
    <text evidence="2">The sequence shown here is derived from an EMBL/GenBank/DDBJ whole genome shotgun (WGS) entry which is preliminary data.</text>
</comment>
<dbReference type="PANTHER" id="PTHR42957:SF1">
    <property type="entry name" value="HELICASE MJ1565-RELATED"/>
    <property type="match status" value="1"/>
</dbReference>
<dbReference type="EMBL" id="LUKF01000003">
    <property type="protein sequence ID" value="KYG70030.1"/>
    <property type="molecule type" value="Genomic_DNA"/>
</dbReference>
<dbReference type="Gene3D" id="3.40.50.300">
    <property type="entry name" value="P-loop containing nucleotide triphosphate hydrolases"/>
    <property type="match status" value="1"/>
</dbReference>
<accession>A0A150WTX1</accession>
<proteinExistence type="predicted"/>
<dbReference type="InterPro" id="IPR027417">
    <property type="entry name" value="P-loop_NTPase"/>
</dbReference>
<dbReference type="Proteomes" id="UP000075391">
    <property type="component" value="Unassembled WGS sequence"/>
</dbReference>
<protein>
    <recommendedName>
        <fullName evidence="1">ORC1/DEAH AAA+ ATPase domain-containing protein</fullName>
    </recommendedName>
</protein>
<dbReference type="SUPFAM" id="SSF52540">
    <property type="entry name" value="P-loop containing nucleoside triphosphate hydrolases"/>
    <property type="match status" value="1"/>
</dbReference>
<dbReference type="OrthoDB" id="6399741at2"/>
<dbReference type="RefSeq" id="WP_063242947.1">
    <property type="nucleotide sequence ID" value="NZ_LUKF01000003.1"/>
</dbReference>
<reference evidence="2 3" key="1">
    <citation type="submission" date="2016-03" db="EMBL/GenBank/DDBJ databases">
        <authorList>
            <person name="Ploux O."/>
        </authorList>
    </citation>
    <scope>NUCLEOTIDE SEQUENCE [LARGE SCALE GENOMIC DNA]</scope>
    <source>
        <strain evidence="2 3">BER2</strain>
    </source>
</reference>
<dbReference type="Pfam" id="PF13401">
    <property type="entry name" value="AAA_22"/>
    <property type="match status" value="1"/>
</dbReference>
<dbReference type="GO" id="GO:0016887">
    <property type="term" value="F:ATP hydrolysis activity"/>
    <property type="evidence" value="ECO:0007669"/>
    <property type="project" value="InterPro"/>
</dbReference>
<feature type="domain" description="ORC1/DEAH AAA+ ATPase" evidence="1">
    <location>
        <begin position="7"/>
        <end position="137"/>
    </location>
</feature>
<dbReference type="InterPro" id="IPR008571">
    <property type="entry name" value="HerA-like"/>
</dbReference>
<organism evidence="2 3">
    <name type="scientific">Bdellovibrio bacteriovorus</name>
    <dbReference type="NCBI Taxonomy" id="959"/>
    <lineage>
        <taxon>Bacteria</taxon>
        <taxon>Pseudomonadati</taxon>
        <taxon>Bdellovibrionota</taxon>
        <taxon>Bdellovibrionia</taxon>
        <taxon>Bdellovibrionales</taxon>
        <taxon>Pseudobdellovibrionaceae</taxon>
        <taxon>Bdellovibrio</taxon>
    </lineage>
</organism>
<evidence type="ECO:0000259" key="1">
    <source>
        <dbReference type="Pfam" id="PF13401"/>
    </source>
</evidence>
<dbReference type="AlphaFoldDB" id="A0A150WTX1"/>
<name>A0A150WTX1_BDEBC</name>
<evidence type="ECO:0000313" key="2">
    <source>
        <dbReference type="EMBL" id="KYG70030.1"/>
    </source>
</evidence>